<dbReference type="SUPFAM" id="SSF52540">
    <property type="entry name" value="P-loop containing nucleoside triphosphate hydrolases"/>
    <property type="match status" value="2"/>
</dbReference>
<organism evidence="6 7">
    <name type="scientific">Nocardioides panacisoli</name>
    <dbReference type="NCBI Taxonomy" id="627624"/>
    <lineage>
        <taxon>Bacteria</taxon>
        <taxon>Bacillati</taxon>
        <taxon>Actinomycetota</taxon>
        <taxon>Actinomycetes</taxon>
        <taxon>Propionibacteriales</taxon>
        <taxon>Nocardioidaceae</taxon>
        <taxon>Nocardioides</taxon>
    </lineage>
</organism>
<dbReference type="PANTHER" id="PTHR43553">
    <property type="entry name" value="HEAVY METAL TRANSPORTER"/>
    <property type="match status" value="1"/>
</dbReference>
<gene>
    <name evidence="6" type="ORF">GCM10022242_07820</name>
</gene>
<accession>A0ABP7HYB4</accession>
<evidence type="ECO:0000256" key="4">
    <source>
        <dbReference type="ARBA" id="ARBA00022840"/>
    </source>
</evidence>
<dbReference type="InterPro" id="IPR003439">
    <property type="entry name" value="ABC_transporter-like_ATP-bd"/>
</dbReference>
<dbReference type="InterPro" id="IPR050095">
    <property type="entry name" value="ECF_ABC_transporter_ATP-bd"/>
</dbReference>
<dbReference type="InterPro" id="IPR027417">
    <property type="entry name" value="P-loop_NTPase"/>
</dbReference>
<evidence type="ECO:0000256" key="1">
    <source>
        <dbReference type="ARBA" id="ARBA00005417"/>
    </source>
</evidence>
<sequence>MTGLTGLLELRSIRFGYDDAGPRVLDGVDLAVDQGELMLLAGPTGSGKSTLLGVVAGLVPAFSGGTLSGEVLLDGASVLDVPARDRAHVIGYVGQNPPAWFVTDTVEEELAFGMEQLGLPPTTMRRRVEETLDLLGIADLRQRDLRTLSGGQQQRVAIGSVLTTHPRLLVLDEPTSALDPTAAEDVLATITRLVHDLDVSVLLAEHRLERVVPFADRMCLLDGAGHARVGAPGDVLLDSPIAPPIVELGRLAGWRPLPLTVRDARRRARELPLPGAPTERLLDTTDRDAVREVRDDRPVVQARKLVVMRGRRAALREVDLELRAGTVTALMGRNGAGKSTLLWTLQGRYGAERGTLLVAGDDPHALRPELRRARSGLVPQTPADLLYLETVAEECAASDAGADAPAGSCAALLGRIAPGIAPATHPRDLSEGQRLALALAVVLTAKPPVLLLDEPTRGLDYAAKHALAGILRDLAEDPAAPRAVLVATHDVEFAAYVADRVVVLAEGEVVSDGPVREVVAESPAFAPQVSKVLGPGWLTVAEVAPALAAAR</sequence>
<dbReference type="Gene3D" id="3.40.50.300">
    <property type="entry name" value="P-loop containing nucleotide triphosphate hydrolases"/>
    <property type="match status" value="2"/>
</dbReference>
<reference evidence="7" key="1">
    <citation type="journal article" date="2019" name="Int. J. Syst. Evol. Microbiol.">
        <title>The Global Catalogue of Microorganisms (GCM) 10K type strain sequencing project: providing services to taxonomists for standard genome sequencing and annotation.</title>
        <authorList>
            <consortium name="The Broad Institute Genomics Platform"/>
            <consortium name="The Broad Institute Genome Sequencing Center for Infectious Disease"/>
            <person name="Wu L."/>
            <person name="Ma J."/>
        </authorList>
    </citation>
    <scope>NUCLEOTIDE SEQUENCE [LARGE SCALE GENOMIC DNA]</scope>
    <source>
        <strain evidence="7">JCM 16953</strain>
    </source>
</reference>
<feature type="domain" description="ABC transporter" evidence="5">
    <location>
        <begin position="300"/>
        <end position="531"/>
    </location>
</feature>
<dbReference type="GO" id="GO:0005524">
    <property type="term" value="F:ATP binding"/>
    <property type="evidence" value="ECO:0007669"/>
    <property type="project" value="UniProtKB-KW"/>
</dbReference>
<dbReference type="PROSITE" id="PS50893">
    <property type="entry name" value="ABC_TRANSPORTER_2"/>
    <property type="match status" value="2"/>
</dbReference>
<dbReference type="Proteomes" id="UP001501821">
    <property type="component" value="Unassembled WGS sequence"/>
</dbReference>
<dbReference type="InterPro" id="IPR015856">
    <property type="entry name" value="ABC_transpr_CbiO/EcfA_su"/>
</dbReference>
<dbReference type="EMBL" id="BAABAH010000002">
    <property type="protein sequence ID" value="GAA3807310.1"/>
    <property type="molecule type" value="Genomic_DNA"/>
</dbReference>
<evidence type="ECO:0000313" key="6">
    <source>
        <dbReference type="EMBL" id="GAA3807310.1"/>
    </source>
</evidence>
<dbReference type="InterPro" id="IPR017871">
    <property type="entry name" value="ABC_transporter-like_CS"/>
</dbReference>
<proteinExistence type="inferred from homology"/>
<protein>
    <submittedName>
        <fullName evidence="6">ABC transporter ATP-binding protein</fullName>
    </submittedName>
</protein>
<keyword evidence="4 6" id="KW-0067">ATP-binding</keyword>
<name>A0ABP7HYB4_9ACTN</name>
<feature type="domain" description="ABC transporter" evidence="5">
    <location>
        <begin position="8"/>
        <end position="248"/>
    </location>
</feature>
<keyword evidence="7" id="KW-1185">Reference proteome</keyword>
<keyword evidence="2" id="KW-0813">Transport</keyword>
<dbReference type="SMART" id="SM00382">
    <property type="entry name" value="AAA"/>
    <property type="match status" value="2"/>
</dbReference>
<comment type="caution">
    <text evidence="6">The sequence shown here is derived from an EMBL/GenBank/DDBJ whole genome shotgun (WGS) entry which is preliminary data.</text>
</comment>
<dbReference type="InterPro" id="IPR003593">
    <property type="entry name" value="AAA+_ATPase"/>
</dbReference>
<dbReference type="CDD" id="cd03225">
    <property type="entry name" value="ABC_cobalt_CbiO_domain1"/>
    <property type="match status" value="1"/>
</dbReference>
<comment type="similarity">
    <text evidence="1">Belongs to the ABC transporter superfamily.</text>
</comment>
<evidence type="ECO:0000259" key="5">
    <source>
        <dbReference type="PROSITE" id="PS50893"/>
    </source>
</evidence>
<evidence type="ECO:0000256" key="3">
    <source>
        <dbReference type="ARBA" id="ARBA00022741"/>
    </source>
</evidence>
<dbReference type="Pfam" id="PF00005">
    <property type="entry name" value="ABC_tran"/>
    <property type="match status" value="2"/>
</dbReference>
<evidence type="ECO:0000256" key="2">
    <source>
        <dbReference type="ARBA" id="ARBA00022448"/>
    </source>
</evidence>
<keyword evidence="3" id="KW-0547">Nucleotide-binding</keyword>
<dbReference type="PROSITE" id="PS00211">
    <property type="entry name" value="ABC_TRANSPORTER_1"/>
    <property type="match status" value="1"/>
</dbReference>
<evidence type="ECO:0000313" key="7">
    <source>
        <dbReference type="Proteomes" id="UP001501821"/>
    </source>
</evidence>